<dbReference type="InterPro" id="IPR004797">
    <property type="entry name" value="Competence_ComEC/Rec2"/>
</dbReference>
<proteinExistence type="predicted"/>
<dbReference type="SUPFAM" id="SSF56281">
    <property type="entry name" value="Metallo-hydrolase/oxidoreductase"/>
    <property type="match status" value="1"/>
</dbReference>
<keyword evidence="4 6" id="KW-1133">Transmembrane helix</keyword>
<dbReference type="SMART" id="SM00849">
    <property type="entry name" value="Lactamase_B"/>
    <property type="match status" value="1"/>
</dbReference>
<dbReference type="PROSITE" id="PS51257">
    <property type="entry name" value="PROKAR_LIPOPROTEIN"/>
    <property type="match status" value="1"/>
</dbReference>
<comment type="subcellular location">
    <subcellularLocation>
        <location evidence="1">Cell membrane</location>
        <topology evidence="1">Multi-pass membrane protein</topology>
    </subcellularLocation>
</comment>
<dbReference type="PANTHER" id="PTHR30619:SF1">
    <property type="entry name" value="RECOMBINATION PROTEIN 2"/>
    <property type="match status" value="1"/>
</dbReference>
<dbReference type="RefSeq" id="WP_248253190.1">
    <property type="nucleotide sequence ID" value="NZ_JAIWJX010000002.1"/>
</dbReference>
<feature type="transmembrane region" description="Helical" evidence="6">
    <location>
        <begin position="351"/>
        <end position="374"/>
    </location>
</feature>
<sequence length="767" mass="86011">MRAGYLYAISAAAGVFLSSCHYIWAIAGIALFYGKKGANTLAISFCLAVFVFFYAYYQFTDKQNVTRFSGDERTFTGTVMTIPEIDGDLLSFRLQTKHEKFVVQHLIPSHGMQKQLKQHLHQGMVCTFDGELIVPEGRGNFAGMDYASYLKRQRIHWSIKAAHLAVSACRDKPPDLLGHAAAFREKGIRLIEKVVEEDVSGIINALIFGYREKIPGDIDEAYQRMGLSHLLAVSGFNVAIIMGMLFAGSLRMGITRERAALGIAAVLPLYVVMTGSEASIVRAGIMGMALLMFRRYKWRIHPLSPVSGVCLLMLLMNPYYVFQLGFQLSFMNVFALLISSRLIFSRYTSYLAQALVTTFICQIVSFPIIIYHFYETSLWSVPLNLLFIPLLSFVVLPLACLSLPILFLSLNAAKIILYLPVILIKFTNSILLYAQQNNLNFVFGQPPAYLIPIYYFGIFYLFVQWERYGCHKRLLHPASFLVLAGVFHWNVHSLDPSSSITYLNVGQGDSILIELPFRQGVYLIDTGGTLNFEKEEWRKRKVDYNITKEVVMPALKARGIRKIDKLILTHGDMDHIGGAETVLSGVMIGELLYPKGTIDGVLETSVLNHAASLDIPIRVTQRGQRWSVGDHLFYVLSPYGDETESNAQSLVLLAKMKRFSFLFTGDLEEEGEKRIISEDVPLKADFLKAGHHGSKTSSSQAFINAVNPIYAVISAGKNNRYGHPHPDVVSRFKKNAAVILRTDQLGDIEIQMRGHELRIHHSVTGSK</sequence>
<feature type="transmembrane region" description="Helical" evidence="6">
    <location>
        <begin position="446"/>
        <end position="462"/>
    </location>
</feature>
<dbReference type="InterPro" id="IPR001279">
    <property type="entry name" value="Metallo-B-lactamas"/>
</dbReference>
<name>A0A9X1XBG4_9BACL</name>
<evidence type="ECO:0000313" key="8">
    <source>
        <dbReference type="EMBL" id="MCK6257777.1"/>
    </source>
</evidence>
<dbReference type="EMBL" id="JAIWJX010000002">
    <property type="protein sequence ID" value="MCK6257777.1"/>
    <property type="molecule type" value="Genomic_DNA"/>
</dbReference>
<evidence type="ECO:0000256" key="1">
    <source>
        <dbReference type="ARBA" id="ARBA00004651"/>
    </source>
</evidence>
<feature type="transmembrane region" description="Helical" evidence="6">
    <location>
        <begin position="259"/>
        <end position="281"/>
    </location>
</feature>
<dbReference type="InterPro" id="IPR004477">
    <property type="entry name" value="ComEC_N"/>
</dbReference>
<feature type="domain" description="Metallo-beta-lactamase" evidence="7">
    <location>
        <begin position="507"/>
        <end position="717"/>
    </location>
</feature>
<dbReference type="PANTHER" id="PTHR30619">
    <property type="entry name" value="DNA INTERNALIZATION/COMPETENCE PROTEIN COMEC/REC2"/>
    <property type="match status" value="1"/>
</dbReference>
<feature type="transmembrane region" description="Helical" evidence="6">
    <location>
        <begin position="230"/>
        <end position="247"/>
    </location>
</feature>
<dbReference type="InterPro" id="IPR035681">
    <property type="entry name" value="ComA-like_MBL"/>
</dbReference>
<feature type="transmembrane region" description="Helical" evidence="6">
    <location>
        <begin position="386"/>
        <end position="408"/>
    </location>
</feature>
<dbReference type="InterPro" id="IPR025405">
    <property type="entry name" value="DUF4131"/>
</dbReference>
<reference evidence="8" key="1">
    <citation type="submission" date="2021-09" db="EMBL/GenBank/DDBJ databases">
        <title>Genome analysis of Fictibacillus sp. KIGAM418 isolated from marine sediment.</title>
        <authorList>
            <person name="Seo M.-J."/>
            <person name="Cho E.-S."/>
            <person name="Hwang C.Y."/>
        </authorList>
    </citation>
    <scope>NUCLEOTIDE SEQUENCE</scope>
    <source>
        <strain evidence="8">KIGAM418</strain>
    </source>
</reference>
<keyword evidence="5 6" id="KW-0472">Membrane</keyword>
<evidence type="ECO:0000256" key="3">
    <source>
        <dbReference type="ARBA" id="ARBA00022692"/>
    </source>
</evidence>
<feature type="transmembrane region" description="Helical" evidence="6">
    <location>
        <begin position="326"/>
        <end position="344"/>
    </location>
</feature>
<dbReference type="Gene3D" id="3.60.15.10">
    <property type="entry name" value="Ribonuclease Z/Hydroxyacylglutathione hydrolase-like"/>
    <property type="match status" value="1"/>
</dbReference>
<dbReference type="Pfam" id="PF03772">
    <property type="entry name" value="Competence"/>
    <property type="match status" value="1"/>
</dbReference>
<gene>
    <name evidence="8" type="ORF">LCY76_14405</name>
</gene>
<keyword evidence="2" id="KW-1003">Cell membrane</keyword>
<evidence type="ECO:0000256" key="4">
    <source>
        <dbReference type="ARBA" id="ARBA00022989"/>
    </source>
</evidence>
<organism evidence="8 9">
    <name type="scientific">Fictibacillus marinisediminis</name>
    <dbReference type="NCBI Taxonomy" id="2878389"/>
    <lineage>
        <taxon>Bacteria</taxon>
        <taxon>Bacillati</taxon>
        <taxon>Bacillota</taxon>
        <taxon>Bacilli</taxon>
        <taxon>Bacillales</taxon>
        <taxon>Fictibacillaceae</taxon>
        <taxon>Fictibacillus</taxon>
    </lineage>
</organism>
<evidence type="ECO:0000313" key="9">
    <source>
        <dbReference type="Proteomes" id="UP001139011"/>
    </source>
</evidence>
<dbReference type="InterPro" id="IPR052159">
    <property type="entry name" value="Competence_DNA_uptake"/>
</dbReference>
<feature type="transmembrane region" description="Helical" evidence="6">
    <location>
        <begin position="302"/>
        <end position="320"/>
    </location>
</feature>
<dbReference type="GO" id="GO:0005886">
    <property type="term" value="C:plasma membrane"/>
    <property type="evidence" value="ECO:0007669"/>
    <property type="project" value="UniProtKB-SubCell"/>
</dbReference>
<dbReference type="GO" id="GO:0030420">
    <property type="term" value="P:establishment of competence for transformation"/>
    <property type="evidence" value="ECO:0007669"/>
    <property type="project" value="InterPro"/>
</dbReference>
<feature type="transmembrane region" description="Helical" evidence="6">
    <location>
        <begin position="415"/>
        <end position="434"/>
    </location>
</feature>
<evidence type="ECO:0000259" key="7">
    <source>
        <dbReference type="SMART" id="SM00849"/>
    </source>
</evidence>
<comment type="caution">
    <text evidence="8">The sequence shown here is derived from an EMBL/GenBank/DDBJ whole genome shotgun (WGS) entry which is preliminary data.</text>
</comment>
<keyword evidence="3 6" id="KW-0812">Transmembrane</keyword>
<dbReference type="NCBIfam" id="TIGR00361">
    <property type="entry name" value="ComEC_Rec2"/>
    <property type="match status" value="1"/>
</dbReference>
<evidence type="ECO:0000256" key="6">
    <source>
        <dbReference type="SAM" id="Phobius"/>
    </source>
</evidence>
<dbReference type="InterPro" id="IPR036866">
    <property type="entry name" value="RibonucZ/Hydroxyglut_hydro"/>
</dbReference>
<keyword evidence="9" id="KW-1185">Reference proteome</keyword>
<accession>A0A9X1XBG4</accession>
<feature type="transmembrane region" description="Helical" evidence="6">
    <location>
        <begin position="7"/>
        <end position="32"/>
    </location>
</feature>
<dbReference type="Pfam" id="PF00753">
    <property type="entry name" value="Lactamase_B"/>
    <property type="match status" value="1"/>
</dbReference>
<protein>
    <submittedName>
        <fullName evidence="8">DNA internalization-related competence protein ComEC/Rec2</fullName>
    </submittedName>
</protein>
<feature type="transmembrane region" description="Helical" evidence="6">
    <location>
        <begin position="38"/>
        <end position="57"/>
    </location>
</feature>
<evidence type="ECO:0000256" key="5">
    <source>
        <dbReference type="ARBA" id="ARBA00023136"/>
    </source>
</evidence>
<evidence type="ECO:0000256" key="2">
    <source>
        <dbReference type="ARBA" id="ARBA00022475"/>
    </source>
</evidence>
<dbReference type="Pfam" id="PF13567">
    <property type="entry name" value="DUF4131"/>
    <property type="match status" value="1"/>
</dbReference>
<dbReference type="AlphaFoldDB" id="A0A9X1XBG4"/>
<dbReference type="Proteomes" id="UP001139011">
    <property type="component" value="Unassembled WGS sequence"/>
</dbReference>
<dbReference type="CDD" id="cd07731">
    <property type="entry name" value="ComA-like_MBL-fold"/>
    <property type="match status" value="1"/>
</dbReference>
<dbReference type="NCBIfam" id="TIGR00360">
    <property type="entry name" value="ComEC_N-term"/>
    <property type="match status" value="1"/>
</dbReference>